<accession>A0A7I8IVJ1</accession>
<evidence type="ECO:0000313" key="2">
    <source>
        <dbReference type="EMBL" id="CAA2621460.1"/>
    </source>
</evidence>
<dbReference type="EMBL" id="CACRZD030000006">
    <property type="protein sequence ID" value="CAA6661158.1"/>
    <property type="molecule type" value="Genomic_DNA"/>
</dbReference>
<organism evidence="2">
    <name type="scientific">Spirodela intermedia</name>
    <name type="common">Intermediate duckweed</name>
    <dbReference type="NCBI Taxonomy" id="51605"/>
    <lineage>
        <taxon>Eukaryota</taxon>
        <taxon>Viridiplantae</taxon>
        <taxon>Streptophyta</taxon>
        <taxon>Embryophyta</taxon>
        <taxon>Tracheophyta</taxon>
        <taxon>Spermatophyta</taxon>
        <taxon>Magnoliopsida</taxon>
        <taxon>Liliopsida</taxon>
        <taxon>Araceae</taxon>
        <taxon>Lemnoideae</taxon>
        <taxon>Spirodela</taxon>
    </lineage>
</organism>
<feature type="chain" id="PRO_5029815411" evidence="1">
    <location>
        <begin position="16"/>
        <end position="94"/>
    </location>
</feature>
<name>A0A7I8IVJ1_SPIIN</name>
<sequence>MKIVLLIVFLLRSSGSRLRTALSPDGLTLLGFKSAVSRGPSSVSLAGWEFSISYLKEKIIEIIKIIKKILKFARKSRLSFFQYLVSCFINKWVR</sequence>
<dbReference type="Proteomes" id="UP001189122">
    <property type="component" value="Unassembled WGS sequence"/>
</dbReference>
<reference evidence="2 3" key="1">
    <citation type="submission" date="2019-12" db="EMBL/GenBank/DDBJ databases">
        <authorList>
            <person name="Scholz U."/>
            <person name="Mascher M."/>
            <person name="Fiebig A."/>
        </authorList>
    </citation>
    <scope>NUCLEOTIDE SEQUENCE</scope>
</reference>
<evidence type="ECO:0000256" key="1">
    <source>
        <dbReference type="SAM" id="SignalP"/>
    </source>
</evidence>
<dbReference type="AlphaFoldDB" id="A0A7I8IVJ1"/>
<feature type="signal peptide" evidence="1">
    <location>
        <begin position="1"/>
        <end position="15"/>
    </location>
</feature>
<dbReference type="EMBL" id="LR743593">
    <property type="protein sequence ID" value="CAA2621460.1"/>
    <property type="molecule type" value="Genomic_DNA"/>
</dbReference>
<protein>
    <submittedName>
        <fullName evidence="2">Uncharacterized protein</fullName>
    </submittedName>
</protein>
<proteinExistence type="predicted"/>
<gene>
    <name evidence="2" type="ORF">SI7747_06007556</name>
</gene>
<keyword evidence="3" id="KW-1185">Reference proteome</keyword>
<keyword evidence="1" id="KW-0732">Signal</keyword>
<evidence type="ECO:0000313" key="3">
    <source>
        <dbReference type="Proteomes" id="UP001189122"/>
    </source>
</evidence>